<evidence type="ECO:0000313" key="2">
    <source>
        <dbReference type="Proteomes" id="UP001253193"/>
    </source>
</evidence>
<sequence>MAKFTSVAAFFRAANNQRVVSKVIGGYCTEDWPELVELLKQQALDKGFPESAIEVTEDKFEVHTGAGTNPYKLRPKLHRERKGIMVVRSRDFQFFQDGKDTPTHCDKSGLKIEGDKLVIETFGGQQITYEIEE</sequence>
<comment type="caution">
    <text evidence="1">The sequence shown here is derived from an EMBL/GenBank/DDBJ whole genome shotgun (WGS) entry which is preliminary data.</text>
</comment>
<proteinExistence type="predicted"/>
<dbReference type="EMBL" id="JAUHGG010000003">
    <property type="protein sequence ID" value="MDS1821082.1"/>
    <property type="molecule type" value="Genomic_DNA"/>
</dbReference>
<accession>A0AAW8PXX2</accession>
<evidence type="ECO:0000313" key="1">
    <source>
        <dbReference type="EMBL" id="MDS1821082.1"/>
    </source>
</evidence>
<dbReference type="RefSeq" id="WP_311019907.1">
    <property type="nucleotide sequence ID" value="NZ_JAUHGG010000003.1"/>
</dbReference>
<gene>
    <name evidence="1" type="ORF">QX249_10460</name>
</gene>
<organism evidence="1 2">
    <name type="scientific">Vibrio parahaemolyticus</name>
    <dbReference type="NCBI Taxonomy" id="670"/>
    <lineage>
        <taxon>Bacteria</taxon>
        <taxon>Pseudomonadati</taxon>
        <taxon>Pseudomonadota</taxon>
        <taxon>Gammaproteobacteria</taxon>
        <taxon>Vibrionales</taxon>
        <taxon>Vibrionaceae</taxon>
        <taxon>Vibrio</taxon>
    </lineage>
</organism>
<dbReference type="AlphaFoldDB" id="A0AAW8PXX2"/>
<evidence type="ECO:0008006" key="3">
    <source>
        <dbReference type="Google" id="ProtNLM"/>
    </source>
</evidence>
<reference evidence="1" key="1">
    <citation type="submission" date="2023-06" db="EMBL/GenBank/DDBJ databases">
        <title>Genomic Diversity of Vibrio spp. and Metagenomic Analysis of Pathogens in Florida Gulf Coastal Waters Following Hurricane Ian.</title>
        <authorList>
            <person name="Brumfield K.D."/>
        </authorList>
    </citation>
    <scope>NUCLEOTIDE SEQUENCE</scope>
    <source>
        <strain evidence="1">WBS2B-138</strain>
    </source>
</reference>
<protein>
    <recommendedName>
        <fullName evidence="3">Phage protein</fullName>
    </recommendedName>
</protein>
<dbReference type="Proteomes" id="UP001253193">
    <property type="component" value="Unassembled WGS sequence"/>
</dbReference>
<name>A0AAW8PXX2_VIBPH</name>